<reference evidence="2" key="1">
    <citation type="submission" date="2020-07" db="EMBL/GenBank/DDBJ databases">
        <authorList>
            <person name="Nieuwenhuis M."/>
            <person name="Van De Peppel L.J.J."/>
        </authorList>
    </citation>
    <scope>NUCLEOTIDE SEQUENCE</scope>
    <source>
        <strain evidence="2">AP01</strain>
        <tissue evidence="2">Mycelium</tissue>
    </source>
</reference>
<dbReference type="AlphaFoldDB" id="A0A9P7KCU9"/>
<reference evidence="2" key="2">
    <citation type="submission" date="2021-10" db="EMBL/GenBank/DDBJ databases">
        <title>Phylogenomics reveals ancestral predisposition of the termite-cultivated fungus Termitomyces towards a domesticated lifestyle.</title>
        <authorList>
            <person name="Auxier B."/>
            <person name="Grum-Grzhimaylo A."/>
            <person name="Cardenas M.E."/>
            <person name="Lodge J.D."/>
            <person name="Laessoe T."/>
            <person name="Pedersen O."/>
            <person name="Smith M.E."/>
            <person name="Kuyper T.W."/>
            <person name="Franco-Molano E.A."/>
            <person name="Baroni T.J."/>
            <person name="Aanen D.K."/>
        </authorList>
    </citation>
    <scope>NUCLEOTIDE SEQUENCE</scope>
    <source>
        <strain evidence="2">AP01</strain>
        <tissue evidence="2">Mycelium</tissue>
    </source>
</reference>
<comment type="caution">
    <text evidence="2">The sequence shown here is derived from an EMBL/GenBank/DDBJ whole genome shotgun (WGS) entry which is preliminary data.</text>
</comment>
<feature type="region of interest" description="Disordered" evidence="1">
    <location>
        <begin position="257"/>
        <end position="296"/>
    </location>
</feature>
<evidence type="ECO:0000313" key="2">
    <source>
        <dbReference type="EMBL" id="KAG5643201.1"/>
    </source>
</evidence>
<feature type="compositionally biased region" description="Polar residues" evidence="1">
    <location>
        <begin position="286"/>
        <end position="296"/>
    </location>
</feature>
<feature type="region of interest" description="Disordered" evidence="1">
    <location>
        <begin position="1"/>
        <end position="50"/>
    </location>
</feature>
<feature type="compositionally biased region" description="Polar residues" evidence="1">
    <location>
        <begin position="206"/>
        <end position="217"/>
    </location>
</feature>
<protein>
    <submittedName>
        <fullName evidence="2">Uncharacterized protein</fullName>
    </submittedName>
</protein>
<feature type="region of interest" description="Disordered" evidence="1">
    <location>
        <begin position="201"/>
        <end position="245"/>
    </location>
</feature>
<dbReference type="EMBL" id="JABCKV010000128">
    <property type="protein sequence ID" value="KAG5643201.1"/>
    <property type="molecule type" value="Genomic_DNA"/>
</dbReference>
<sequence length="296" mass="31421">MSTPLGPGGRNIVNDELASPNLPESSGSEQRQDVLEPVESAMRTTLSEPSNSILGLTLVANPEILVERWRSSPSILEASGSGHQQPKPEAKEALARSDDCNTGNLKLQHSPSAYALQPVRWSSDYLHAIGPTPAQNVDGLGEGQNMAEPPTARSRPMRLSSPSQTSRLPLGTTYTGMDRPLSSAAPEALRSGRFAPIEAAMEPSDSAGNNIHGSQAESGLETEDDDEDQLVETQESVGFVETQESVGFIYPAPTSLFGKRIKTGQPEPPEASGSSTRGPVKKEHSWGSQSQSLPAS</sequence>
<keyword evidence="3" id="KW-1185">Reference proteome</keyword>
<evidence type="ECO:0000256" key="1">
    <source>
        <dbReference type="SAM" id="MobiDB-lite"/>
    </source>
</evidence>
<name>A0A9P7KCU9_9AGAR</name>
<dbReference type="Proteomes" id="UP000775547">
    <property type="component" value="Unassembled WGS sequence"/>
</dbReference>
<feature type="region of interest" description="Disordered" evidence="1">
    <location>
        <begin position="132"/>
        <end position="185"/>
    </location>
</feature>
<gene>
    <name evidence="2" type="ORF">DXG03_001363</name>
</gene>
<evidence type="ECO:0000313" key="3">
    <source>
        <dbReference type="Proteomes" id="UP000775547"/>
    </source>
</evidence>
<accession>A0A9P7KCU9</accession>
<proteinExistence type="predicted"/>
<feature type="compositionally biased region" description="Polar residues" evidence="1">
    <location>
        <begin position="160"/>
        <end position="175"/>
    </location>
</feature>
<feature type="compositionally biased region" description="Acidic residues" evidence="1">
    <location>
        <begin position="220"/>
        <end position="230"/>
    </location>
</feature>
<organism evidence="2 3">
    <name type="scientific">Asterophora parasitica</name>
    <dbReference type="NCBI Taxonomy" id="117018"/>
    <lineage>
        <taxon>Eukaryota</taxon>
        <taxon>Fungi</taxon>
        <taxon>Dikarya</taxon>
        <taxon>Basidiomycota</taxon>
        <taxon>Agaricomycotina</taxon>
        <taxon>Agaricomycetes</taxon>
        <taxon>Agaricomycetidae</taxon>
        <taxon>Agaricales</taxon>
        <taxon>Tricholomatineae</taxon>
        <taxon>Lyophyllaceae</taxon>
        <taxon>Asterophora</taxon>
    </lineage>
</organism>